<dbReference type="AlphaFoldDB" id="A0A7R9VHM9"/>
<proteinExistence type="predicted"/>
<accession>A0A7R9VHM9</accession>
<feature type="compositionally biased region" description="Low complexity" evidence="1">
    <location>
        <begin position="131"/>
        <end position="159"/>
    </location>
</feature>
<reference evidence="2" key="1">
    <citation type="submission" date="2021-01" db="EMBL/GenBank/DDBJ databases">
        <authorList>
            <person name="Corre E."/>
            <person name="Pelletier E."/>
            <person name="Niang G."/>
            <person name="Scheremetjew M."/>
            <person name="Finn R."/>
            <person name="Kale V."/>
            <person name="Holt S."/>
            <person name="Cochrane G."/>
            <person name="Meng A."/>
            <person name="Brown T."/>
            <person name="Cohen L."/>
        </authorList>
    </citation>
    <scope>NUCLEOTIDE SEQUENCE</scope>
    <source>
        <strain evidence="2">CCMP147</strain>
    </source>
</reference>
<evidence type="ECO:0000256" key="1">
    <source>
        <dbReference type="SAM" id="MobiDB-lite"/>
    </source>
</evidence>
<feature type="compositionally biased region" description="Basic and acidic residues" evidence="1">
    <location>
        <begin position="301"/>
        <end position="310"/>
    </location>
</feature>
<evidence type="ECO:0000313" key="2">
    <source>
        <dbReference type="EMBL" id="CAD8295752.1"/>
    </source>
</evidence>
<organism evidence="2">
    <name type="scientific">Pseudictyota dubia</name>
    <dbReference type="NCBI Taxonomy" id="2749911"/>
    <lineage>
        <taxon>Eukaryota</taxon>
        <taxon>Sar</taxon>
        <taxon>Stramenopiles</taxon>
        <taxon>Ochrophyta</taxon>
        <taxon>Bacillariophyta</taxon>
        <taxon>Mediophyceae</taxon>
        <taxon>Biddulphiophycidae</taxon>
        <taxon>Eupodiscales</taxon>
        <taxon>Odontellaceae</taxon>
        <taxon>Pseudictyota</taxon>
    </lineage>
</organism>
<dbReference type="EMBL" id="HBED01005233">
    <property type="protein sequence ID" value="CAD8295752.1"/>
    <property type="molecule type" value="Transcribed_RNA"/>
</dbReference>
<feature type="region of interest" description="Disordered" evidence="1">
    <location>
        <begin position="122"/>
        <end position="167"/>
    </location>
</feature>
<gene>
    <name evidence="2" type="ORF">TDUB1175_LOCUS2635</name>
</gene>
<protein>
    <submittedName>
        <fullName evidence="2">Uncharacterized protein</fullName>
    </submittedName>
</protein>
<name>A0A7R9VHM9_9STRA</name>
<feature type="region of interest" description="Disordered" evidence="1">
    <location>
        <begin position="294"/>
        <end position="316"/>
    </location>
</feature>
<sequence>MCVGVPRPVRKRHLLLSQRGHATAVLPAEGKEATVIVVDSVDMRAKSVTPEPQEVPSLPERTHKKTVRFSSDPSSVAVVVDTVPSRSDIMAAGAASSVWYSPRELDQVRERARETARRLAIRKMTAANKRTTSSSFTDGESSSTSSPPASSKPQTPAPTSEEEDEDLSCARGFELRLCPLRQRRRALAHGATLEYARRQQQKKKNQCDASTSADLIDPSVRLALVSSKLSRWAREVALSSGHSDFLDAYDVFRAVLPPPRTIEEISREHAFPIDVTSQGAAAGTKAKATAVIVATKRRSSSSREDQEERRVKRRIC</sequence>